<reference evidence="2 3" key="1">
    <citation type="submission" date="2014-06" db="EMBL/GenBank/DDBJ databases">
        <title>Evolutionary Origins and Diversification of the Mycorrhizal Mutualists.</title>
        <authorList>
            <consortium name="DOE Joint Genome Institute"/>
            <consortium name="Mycorrhizal Genomics Consortium"/>
            <person name="Kohler A."/>
            <person name="Kuo A."/>
            <person name="Nagy L.G."/>
            <person name="Floudas D."/>
            <person name="Copeland A."/>
            <person name="Barry K.W."/>
            <person name="Cichocki N."/>
            <person name="Veneault-Fourrey C."/>
            <person name="LaButti K."/>
            <person name="Lindquist E.A."/>
            <person name="Lipzen A."/>
            <person name="Lundell T."/>
            <person name="Morin E."/>
            <person name="Murat C."/>
            <person name="Riley R."/>
            <person name="Ohm R."/>
            <person name="Sun H."/>
            <person name="Tunlid A."/>
            <person name="Henrissat B."/>
            <person name="Grigoriev I.V."/>
            <person name="Hibbett D.S."/>
            <person name="Martin F."/>
        </authorList>
    </citation>
    <scope>NUCLEOTIDE SEQUENCE [LARGE SCALE GENOMIC DNA]</scope>
    <source>
        <strain evidence="2 3">SS14</strain>
    </source>
</reference>
<accession>A0A0C9TW16</accession>
<feature type="domain" description="GED" evidence="1">
    <location>
        <begin position="162"/>
        <end position="205"/>
    </location>
</feature>
<sequence>MEFIEQAITRELPGDYPTFAVKEELIKTSMKGWGEPMLEYFETVRGLMAQYLKVLVDIHFGMHMHSDLHAKIMSIVRDQLRNLSDKALQHLNSLLSVEGLPFTLNHSQLREYKEAFLDSEAALSTQFRNDLIDLTKLLQRFGLPCTPTNLQRLLPEDKFDSALDIIATVRAYFEVAFGRFIDLVPIVVNSEFVRFVEWKGVLRPL</sequence>
<dbReference type="AlphaFoldDB" id="A0A0C9TW16"/>
<dbReference type="HOGENOM" id="CLU_089046_0_0_1"/>
<organism evidence="2 3">
    <name type="scientific">Sphaerobolus stellatus (strain SS14)</name>
    <dbReference type="NCBI Taxonomy" id="990650"/>
    <lineage>
        <taxon>Eukaryota</taxon>
        <taxon>Fungi</taxon>
        <taxon>Dikarya</taxon>
        <taxon>Basidiomycota</taxon>
        <taxon>Agaricomycotina</taxon>
        <taxon>Agaricomycetes</taxon>
        <taxon>Phallomycetidae</taxon>
        <taxon>Geastrales</taxon>
        <taxon>Sphaerobolaceae</taxon>
        <taxon>Sphaerobolus</taxon>
    </lineage>
</organism>
<evidence type="ECO:0000259" key="1">
    <source>
        <dbReference type="PROSITE" id="PS51388"/>
    </source>
</evidence>
<evidence type="ECO:0000313" key="2">
    <source>
        <dbReference type="EMBL" id="KIJ25989.1"/>
    </source>
</evidence>
<dbReference type="Proteomes" id="UP000054279">
    <property type="component" value="Unassembled WGS sequence"/>
</dbReference>
<gene>
    <name evidence="2" type="ORF">M422DRAFT_273000</name>
</gene>
<proteinExistence type="predicted"/>
<evidence type="ECO:0000313" key="3">
    <source>
        <dbReference type="Proteomes" id="UP000054279"/>
    </source>
</evidence>
<protein>
    <submittedName>
        <fullName evidence="2">Unplaced genomic scaffold SPHSTscaffold_314, whole genome shotgun sequence</fullName>
    </submittedName>
</protein>
<dbReference type="OrthoDB" id="5061070at2759"/>
<name>A0A0C9TW16_SPHS4</name>
<dbReference type="EMBL" id="KN837389">
    <property type="protein sequence ID" value="KIJ25989.1"/>
    <property type="molecule type" value="Genomic_DNA"/>
</dbReference>
<dbReference type="InterPro" id="IPR020850">
    <property type="entry name" value="GED_dom"/>
</dbReference>
<dbReference type="PROSITE" id="PS51388">
    <property type="entry name" value="GED"/>
    <property type="match status" value="1"/>
</dbReference>
<keyword evidence="3" id="KW-1185">Reference proteome</keyword>
<dbReference type="Gene3D" id="1.20.120.1240">
    <property type="entry name" value="Dynamin, middle domain"/>
    <property type="match status" value="1"/>
</dbReference>